<dbReference type="Proteomes" id="UP001221558">
    <property type="component" value="Chromosome"/>
</dbReference>
<protein>
    <submittedName>
        <fullName evidence="1">Uncharacterized protein</fullName>
    </submittedName>
</protein>
<name>A0ABY7WQ48_9SPHI</name>
<evidence type="ECO:0000313" key="1">
    <source>
        <dbReference type="EMBL" id="WDF70450.1"/>
    </source>
</evidence>
<evidence type="ECO:0000313" key="2">
    <source>
        <dbReference type="Proteomes" id="UP001221558"/>
    </source>
</evidence>
<gene>
    <name evidence="1" type="ORF">PQ465_08750</name>
</gene>
<proteinExistence type="predicted"/>
<sequence length="60" mass="6973">MLKGTYHPGVLSSLYGFGTTDMENGRSSFVRYYNLEDKKRYDEIISQQLGPNFNFLNEDD</sequence>
<keyword evidence="2" id="KW-1185">Reference proteome</keyword>
<dbReference type="RefSeq" id="WP_274269158.1">
    <property type="nucleotide sequence ID" value="NZ_CP117880.1"/>
</dbReference>
<reference evidence="1 2" key="1">
    <citation type="submission" date="2023-02" db="EMBL/GenBank/DDBJ databases">
        <title>Genome sequence of Sphingobacterium sp. KACC 22765.</title>
        <authorList>
            <person name="Kim S."/>
            <person name="Heo J."/>
            <person name="Kwon S.-W."/>
        </authorList>
    </citation>
    <scope>NUCLEOTIDE SEQUENCE [LARGE SCALE GENOMIC DNA]</scope>
    <source>
        <strain evidence="1 2">KACC 22765</strain>
    </source>
</reference>
<dbReference type="EMBL" id="CP117880">
    <property type="protein sequence ID" value="WDF70450.1"/>
    <property type="molecule type" value="Genomic_DNA"/>
</dbReference>
<organism evidence="1 2">
    <name type="scientific">Sphingobacterium oryzagri</name>
    <dbReference type="NCBI Taxonomy" id="3025669"/>
    <lineage>
        <taxon>Bacteria</taxon>
        <taxon>Pseudomonadati</taxon>
        <taxon>Bacteroidota</taxon>
        <taxon>Sphingobacteriia</taxon>
        <taxon>Sphingobacteriales</taxon>
        <taxon>Sphingobacteriaceae</taxon>
        <taxon>Sphingobacterium</taxon>
    </lineage>
</organism>
<accession>A0ABY7WQ48</accession>